<dbReference type="EMBL" id="MCGO01000015">
    <property type="protein sequence ID" value="ORY46859.1"/>
    <property type="molecule type" value="Genomic_DNA"/>
</dbReference>
<feature type="region of interest" description="Disordered" evidence="2">
    <location>
        <begin position="380"/>
        <end position="559"/>
    </location>
</feature>
<feature type="compositionally biased region" description="Polar residues" evidence="2">
    <location>
        <begin position="529"/>
        <end position="540"/>
    </location>
</feature>
<dbReference type="AlphaFoldDB" id="A0A1Y2CIK7"/>
<dbReference type="PANTHER" id="PTHR33689">
    <property type="entry name" value="FAS-BINDING FACTOR 1"/>
    <property type="match status" value="1"/>
</dbReference>
<dbReference type="GO" id="GO:0036064">
    <property type="term" value="C:ciliary basal body"/>
    <property type="evidence" value="ECO:0007669"/>
    <property type="project" value="TreeGrafter"/>
</dbReference>
<feature type="compositionally biased region" description="Low complexity" evidence="2">
    <location>
        <begin position="448"/>
        <end position="460"/>
    </location>
</feature>
<feature type="domain" description="Fas-binding factor 1 C-terminal" evidence="3">
    <location>
        <begin position="629"/>
        <end position="1011"/>
    </location>
</feature>
<sequence length="1067" mass="118499">MSLTSGLIPLGSKPTAKKSPADALDFEINDDDLDDLLGLDTENDFKKPKPATTASKSSFDSLNSNKKGLKSNLFDDPNIPSSRTSLPKSQTSDSNRLSAKDEDIDKKDFGALLSKIGDMDDMDDGLFSGTGLVSKKTSVKGGATITIQRPFASTTTDSPFSKPAISHVKDNDTWSSISNENGRASPYNNLGNLPSTQTAGLFDKPHSNTDDDDLLETMGLSDTSKSKISINSANIVAKPNQTNFGFEVKGSSFSAEPTFKSGFSEVGHTRALAPQNDQIRSISPASIKSKEEDFIPTFLAEASSGRRRRGPAPGSSSAANANASMTDFPPKSDDLDLGFLKDTQRLSIHSAKEPTPNDNVSKAHAKNPLIASVTSQLSRNASSNYGSVAKDSSLGLPFLDPKPKSVELKAPFESVGNTTTTAMPKLESVAFGDSNPTKSAKSTHLELPKPSLSKSSSLSSIVSLGPTDDELDTSDNEKLSVLKEKKKAATPTPQAKSAPAPIQSVPSSSKSSIISGLPQEITPPAVTGPLSNRPSQTATKVESKEESKTAQSADLDIIKKERDSLTRKIEEEETLIKTLQDKNQLVEERVSKLSKEVEDEKSQLKEAQKKLAEAEAKLNNEKAVHEMLEEVKRQLTEEHTREIELMKETHALDLETAIKLEKQLISETVKMEIAKCKAEHEKTIALLKSKHFDEMSKMISTADAAQQLETLAHKMEESSQLVDAMHHKLEADHSYSVKEREMALQLKERQLVELQRQIMKQHLSLEEERLKLKAKSDTTDTILEEMKREREDDQRAVDEERRNLENQISIVRTERDLIQRQLHRERLEFVRQKEAWTMERKKQLMASSDEQQALAMEKAIIEAKREAVVEVEMEMERLKGREEAQIHADRLMLEKEAHTLAIKRADLHREAAELRTERLALETEKQKLEAEKEAFEKGWKVRKPVAAANANKFRTADERQKAETLDAEVRKTLQVIQNQKLELEESKRSLEAERILLAKTKQRIVDDRILLAHERTQKAIESDTYFSNIQKPVYVTTEKLLQTVNDGIQKASTKNVGVMPRTQTTKT</sequence>
<feature type="region of interest" description="Disordered" evidence="2">
    <location>
        <begin position="300"/>
        <end position="336"/>
    </location>
</feature>
<proteinExistence type="predicted"/>
<evidence type="ECO:0000313" key="5">
    <source>
        <dbReference type="Proteomes" id="UP000193642"/>
    </source>
</evidence>
<feature type="coiled-coil region" evidence="1">
    <location>
        <begin position="861"/>
        <end position="938"/>
    </location>
</feature>
<feature type="compositionally biased region" description="Polar residues" evidence="2">
    <location>
        <begin position="52"/>
        <end position="66"/>
    </location>
</feature>
<dbReference type="GO" id="GO:0005814">
    <property type="term" value="C:centriole"/>
    <property type="evidence" value="ECO:0007669"/>
    <property type="project" value="TreeGrafter"/>
</dbReference>
<dbReference type="GO" id="GO:0090162">
    <property type="term" value="P:establishment of epithelial cell polarity"/>
    <property type="evidence" value="ECO:0007669"/>
    <property type="project" value="InterPro"/>
</dbReference>
<feature type="compositionally biased region" description="Polar residues" evidence="2">
    <location>
        <begin position="79"/>
        <end position="97"/>
    </location>
</feature>
<organism evidence="4 5">
    <name type="scientific">Rhizoclosmatium globosum</name>
    <dbReference type="NCBI Taxonomy" id="329046"/>
    <lineage>
        <taxon>Eukaryota</taxon>
        <taxon>Fungi</taxon>
        <taxon>Fungi incertae sedis</taxon>
        <taxon>Chytridiomycota</taxon>
        <taxon>Chytridiomycota incertae sedis</taxon>
        <taxon>Chytridiomycetes</taxon>
        <taxon>Chytridiales</taxon>
        <taxon>Chytriomycetaceae</taxon>
        <taxon>Rhizoclosmatium</taxon>
    </lineage>
</organism>
<accession>A0A1Y2CIK7</accession>
<feature type="coiled-coil region" evidence="1">
    <location>
        <begin position="973"/>
        <end position="1003"/>
    </location>
</feature>
<gene>
    <name evidence="4" type="ORF">BCR33DRAFT_715278</name>
</gene>
<evidence type="ECO:0000313" key="4">
    <source>
        <dbReference type="EMBL" id="ORY46859.1"/>
    </source>
</evidence>
<dbReference type="GO" id="GO:0097539">
    <property type="term" value="C:ciliary transition fiber"/>
    <property type="evidence" value="ECO:0007669"/>
    <property type="project" value="InterPro"/>
</dbReference>
<protein>
    <recommendedName>
        <fullName evidence="3">Fas-binding factor 1 C-terminal domain-containing protein</fullName>
    </recommendedName>
</protein>
<feature type="region of interest" description="Disordered" evidence="2">
    <location>
        <begin position="37"/>
        <end position="101"/>
    </location>
</feature>
<evidence type="ECO:0000256" key="1">
    <source>
        <dbReference type="SAM" id="Coils"/>
    </source>
</evidence>
<feature type="compositionally biased region" description="Low complexity" evidence="2">
    <location>
        <begin position="489"/>
        <end position="515"/>
    </location>
</feature>
<dbReference type="GO" id="GO:0060271">
    <property type="term" value="P:cilium assembly"/>
    <property type="evidence" value="ECO:0007669"/>
    <property type="project" value="InterPro"/>
</dbReference>
<keyword evidence="5" id="KW-1185">Reference proteome</keyword>
<dbReference type="STRING" id="329046.A0A1Y2CIK7"/>
<comment type="caution">
    <text evidence="4">The sequence shown here is derived from an EMBL/GenBank/DDBJ whole genome shotgun (WGS) entry which is preliminary data.</text>
</comment>
<feature type="region of interest" description="Disordered" evidence="2">
    <location>
        <begin position="153"/>
        <end position="218"/>
    </location>
</feature>
<dbReference type="OrthoDB" id="2162693at2759"/>
<name>A0A1Y2CIK7_9FUNG</name>
<dbReference type="PANTHER" id="PTHR33689:SF1">
    <property type="entry name" value="FAS-BINDING FACTOR 1"/>
    <property type="match status" value="1"/>
</dbReference>
<feature type="region of interest" description="Disordered" evidence="2">
    <location>
        <begin position="1"/>
        <end position="23"/>
    </location>
</feature>
<dbReference type="Proteomes" id="UP000193642">
    <property type="component" value="Unassembled WGS sequence"/>
</dbReference>
<evidence type="ECO:0000256" key="2">
    <source>
        <dbReference type="SAM" id="MobiDB-lite"/>
    </source>
</evidence>
<keyword evidence="1" id="KW-0175">Coiled coil</keyword>
<reference evidence="4 5" key="1">
    <citation type="submission" date="2016-07" db="EMBL/GenBank/DDBJ databases">
        <title>Pervasive Adenine N6-methylation of Active Genes in Fungi.</title>
        <authorList>
            <consortium name="DOE Joint Genome Institute"/>
            <person name="Mondo S.J."/>
            <person name="Dannebaum R.O."/>
            <person name="Kuo R.C."/>
            <person name="Labutti K."/>
            <person name="Haridas S."/>
            <person name="Kuo A."/>
            <person name="Salamov A."/>
            <person name="Ahrendt S.R."/>
            <person name="Lipzen A."/>
            <person name="Sullivan W."/>
            <person name="Andreopoulos W.B."/>
            <person name="Clum A."/>
            <person name="Lindquist E."/>
            <person name="Daum C."/>
            <person name="Ramamoorthy G.K."/>
            <person name="Gryganskyi A."/>
            <person name="Culley D."/>
            <person name="Magnuson J.K."/>
            <person name="James T.Y."/>
            <person name="O'Malley M.A."/>
            <person name="Stajich J.E."/>
            <person name="Spatafora J.W."/>
            <person name="Visel A."/>
            <person name="Grigoriev I.V."/>
        </authorList>
    </citation>
    <scope>NUCLEOTIDE SEQUENCE [LARGE SCALE GENOMIC DNA]</scope>
    <source>
        <strain evidence="4 5">JEL800</strain>
    </source>
</reference>
<feature type="non-terminal residue" evidence="4">
    <location>
        <position position="1067"/>
    </location>
</feature>
<feature type="compositionally biased region" description="Polar residues" evidence="2">
    <location>
        <begin position="173"/>
        <end position="199"/>
    </location>
</feature>
<feature type="coiled-coil region" evidence="1">
    <location>
        <begin position="783"/>
        <end position="821"/>
    </location>
</feature>
<evidence type="ECO:0000259" key="3">
    <source>
        <dbReference type="Pfam" id="PF21007"/>
    </source>
</evidence>
<dbReference type="Pfam" id="PF21007">
    <property type="entry name" value="FBF1"/>
    <property type="match status" value="1"/>
</dbReference>
<dbReference type="InterPro" id="IPR033561">
    <property type="entry name" value="FBF1"/>
</dbReference>
<feature type="compositionally biased region" description="Low complexity" evidence="2">
    <location>
        <begin position="311"/>
        <end position="324"/>
    </location>
</feature>
<dbReference type="InterPro" id="IPR049390">
    <property type="entry name" value="FBF1_C"/>
</dbReference>